<evidence type="ECO:0000313" key="3">
    <source>
        <dbReference type="Proteomes" id="UP000015524"/>
    </source>
</evidence>
<gene>
    <name evidence="2" type="ORF">L485_08645</name>
</gene>
<protein>
    <submittedName>
        <fullName evidence="2">Uncharacterized protein</fullName>
    </submittedName>
</protein>
<feature type="transmembrane region" description="Helical" evidence="1">
    <location>
        <begin position="54"/>
        <end position="71"/>
    </location>
</feature>
<keyword evidence="3" id="KW-1185">Reference proteome</keyword>
<sequence length="90" mass="9882">MALWLDLLRTPMAAPETLPLRAKRRTWQLLCLATALAVGLITPLRGLIGSAAPRIAALLIVATLLQSRLYWAAKRRADDKGYPGNGEEME</sequence>
<dbReference type="RefSeq" id="WP_021244646.1">
    <property type="nucleotide sequence ID" value="NZ_ATIB01000050.1"/>
</dbReference>
<dbReference type="EMBL" id="ATIB01000050">
    <property type="protein sequence ID" value="EQB02069.1"/>
    <property type="molecule type" value="Genomic_DNA"/>
</dbReference>
<dbReference type="AlphaFoldDB" id="T0HWX3"/>
<keyword evidence="1" id="KW-0472">Membrane</keyword>
<keyword evidence="1" id="KW-1133">Transmembrane helix</keyword>
<organism evidence="2 3">
    <name type="scientific">Sphingobium baderi LL03</name>
    <dbReference type="NCBI Taxonomy" id="1114964"/>
    <lineage>
        <taxon>Bacteria</taxon>
        <taxon>Pseudomonadati</taxon>
        <taxon>Pseudomonadota</taxon>
        <taxon>Alphaproteobacteria</taxon>
        <taxon>Sphingomonadales</taxon>
        <taxon>Sphingomonadaceae</taxon>
        <taxon>Sphingobium</taxon>
    </lineage>
</organism>
<evidence type="ECO:0000313" key="2">
    <source>
        <dbReference type="EMBL" id="EQB02069.1"/>
    </source>
</evidence>
<feature type="transmembrane region" description="Helical" evidence="1">
    <location>
        <begin position="29"/>
        <end position="48"/>
    </location>
</feature>
<comment type="caution">
    <text evidence="2">The sequence shown here is derived from an EMBL/GenBank/DDBJ whole genome shotgun (WGS) entry which is preliminary data.</text>
</comment>
<accession>T0HWX3</accession>
<name>T0HWX3_9SPHN</name>
<evidence type="ECO:0000256" key="1">
    <source>
        <dbReference type="SAM" id="Phobius"/>
    </source>
</evidence>
<proteinExistence type="predicted"/>
<reference evidence="2 3" key="1">
    <citation type="journal article" date="2013" name="Genome Announc.">
        <title>Draft Genome Sequence of a Hexachlorocyclohexane-Degrading Bacterium, Sphingobium baderi Strain LL03T.</title>
        <authorList>
            <person name="Kaur J."/>
            <person name="Verma H."/>
            <person name="Tripathi C."/>
            <person name="Khurana J.P."/>
            <person name="Lal R."/>
        </authorList>
    </citation>
    <scope>NUCLEOTIDE SEQUENCE [LARGE SCALE GENOMIC DNA]</scope>
    <source>
        <strain evidence="2 3">LL03</strain>
    </source>
</reference>
<dbReference type="Proteomes" id="UP000015524">
    <property type="component" value="Unassembled WGS sequence"/>
</dbReference>
<keyword evidence="1" id="KW-0812">Transmembrane</keyword>
<dbReference type="OrthoDB" id="7409737at2"/>
<dbReference type="PATRIC" id="fig|1114964.3.peg.1685"/>